<dbReference type="KEGG" id="bvg:104883985"/>
<dbReference type="AlphaFoldDB" id="A0A0J8B7M1"/>
<dbReference type="Proteomes" id="UP000035740">
    <property type="component" value="Unassembled WGS sequence"/>
</dbReference>
<dbReference type="InterPro" id="IPR011333">
    <property type="entry name" value="SKP1/BTB/POZ_sf"/>
</dbReference>
<name>A0A0J8B7M1_BETVV</name>
<dbReference type="eggNOG" id="ENOG502QR8C">
    <property type="taxonomic scope" value="Eukaryota"/>
</dbReference>
<gene>
    <name evidence="3" type="ORF">BVRB_005090</name>
</gene>
<dbReference type="Gene3D" id="1.25.10.10">
    <property type="entry name" value="Leucine-rich Repeat Variant"/>
    <property type="match status" value="1"/>
</dbReference>
<organism evidence="3 4">
    <name type="scientific">Beta vulgaris subsp. vulgaris</name>
    <name type="common">Beet</name>
    <dbReference type="NCBI Taxonomy" id="3555"/>
    <lineage>
        <taxon>Eukaryota</taxon>
        <taxon>Viridiplantae</taxon>
        <taxon>Streptophyta</taxon>
        <taxon>Embryophyta</taxon>
        <taxon>Tracheophyta</taxon>
        <taxon>Spermatophyta</taxon>
        <taxon>Magnoliopsida</taxon>
        <taxon>eudicotyledons</taxon>
        <taxon>Gunneridae</taxon>
        <taxon>Pentapetalae</taxon>
        <taxon>Caryophyllales</taxon>
        <taxon>Chenopodiaceae</taxon>
        <taxon>Betoideae</taxon>
        <taxon>Beta</taxon>
    </lineage>
</organism>
<dbReference type="Gene3D" id="3.30.710.10">
    <property type="entry name" value="Potassium Channel Kv1.1, Chain A"/>
    <property type="match status" value="2"/>
</dbReference>
<accession>A0A0J8B7M1</accession>
<evidence type="ECO:0000313" key="4">
    <source>
        <dbReference type="Proteomes" id="UP000035740"/>
    </source>
</evidence>
<reference evidence="3 4" key="1">
    <citation type="journal article" date="2014" name="Nature">
        <title>The genome of the recently domesticated crop plant sugar beet (Beta vulgaris).</title>
        <authorList>
            <person name="Dohm J.C."/>
            <person name="Minoche A.E."/>
            <person name="Holtgrawe D."/>
            <person name="Capella-Gutierrez S."/>
            <person name="Zakrzewski F."/>
            <person name="Tafer H."/>
            <person name="Rupp O."/>
            <person name="Sorensen T.R."/>
            <person name="Stracke R."/>
            <person name="Reinhardt R."/>
            <person name="Goesmann A."/>
            <person name="Kraft T."/>
            <person name="Schulz B."/>
            <person name="Stadler P.F."/>
            <person name="Schmidt T."/>
            <person name="Gabaldon T."/>
            <person name="Lehrach H."/>
            <person name="Weisshaar B."/>
            <person name="Himmelbauer H."/>
        </authorList>
    </citation>
    <scope>NUCLEOTIDE SEQUENCE [LARGE SCALE GENOMIC DNA]</scope>
    <source>
        <tissue evidence="3">Taproot</tissue>
    </source>
</reference>
<dbReference type="OrthoDB" id="418748at2759"/>
<dbReference type="CDD" id="cd18186">
    <property type="entry name" value="BTB_POZ_ZBTB_KLHL-like"/>
    <property type="match status" value="1"/>
</dbReference>
<dbReference type="InterPro" id="IPR016024">
    <property type="entry name" value="ARM-type_fold"/>
</dbReference>
<evidence type="ECO:0000259" key="2">
    <source>
        <dbReference type="PROSITE" id="PS50097"/>
    </source>
</evidence>
<dbReference type="SUPFAM" id="SSF54695">
    <property type="entry name" value="POZ domain"/>
    <property type="match status" value="2"/>
</dbReference>
<comment type="pathway">
    <text evidence="1">Protein modification; protein ubiquitination.</text>
</comment>
<dbReference type="Gramene" id="KMS95782">
    <property type="protein sequence ID" value="KMS95782"/>
    <property type="gene ID" value="BVRB_005090"/>
</dbReference>
<evidence type="ECO:0000256" key="1">
    <source>
        <dbReference type="ARBA" id="ARBA00004906"/>
    </source>
</evidence>
<dbReference type="OMA" id="CLNILFT"/>
<sequence>MKLSKKGRKTDTKKLPINSHLVTLHQRLYHVLNLGFRNSDDKEKEWYTNDVETQRLVVRSISAFLDGVSPDAWQMSIVKDSIPDVVRAIAGILQSPNAAVLAMGSEVTVKLINVMPTLMLRPHFNHLTHSLSPLLSTSQSQVAIMTASALHLIVSNIGAKKEKEAWEILEKHNTVTQVIGNLRAFSGKGEPMEYFTEMASLLSSIMQLWPVSRYLVWNDSKLMEVMEVFCNNPEATVKVAVLQLYSSLALCANGAQKLMGNGKVLIPAIAQCMGESQPHAVRILAFKVARYIMATEKLCSEVLNLSCEPIIKSIICALSVPSVHHGNSSNQEESLMLEACRLALIAQWPGKHHGYLWRLRVDKVLIQLLMYNSHNLHLQPQSEDLIAVARAGLSANFLLDLRPYVWEIIGWLSAQCEEDFSPNRHGNDSCVSLLVTTACLAFVDSIGRERLLCQADRTYIFRSVSAAKATLMMMYSPCKYIASEARFLLLEALNFGGEEYLKQLLQSLNFVSSGDISCTPDKYQILISLIGLACYSGLPHFFRQVVSSGGIKTLLAFVRWWLDNASHIDKVCLTSHLRVTAMERTCCRINTQNWEGEETYLLLALWSLAELINCHNSEGHELDIFLGQKIYKKDHFILDIQEIAVDTTSTGLRWYCSYLLSFFGIYGFPSKLGRRVASFCEKDDGDMCLVLRDGQYLSVHQVILLIRCPSLLPPRDPLNEGKMSISNDLLSGQVTDRCRTKKEITLSAQVDQQALSKFLDFVYSGYLEAEGVTVRKLKMLAKHCNIQPLLQLLCRKRPKWAAPVPSFDLTTSLRHAGHNFSDIILEAKSTENTGWTCSFCSFSLPHFHAHRVVLSSSCDYMRALFQSGMRESCSESLKVPVSWEALCKLVIWLYSNDIPKPVSGCLWAHMDVLEKMSELQPYIELCWLAEFWILNDVRNEFSRVITSSLDSPLLAVEVIQLAANFSQWELVDVAANRIAPVYRNLHRSGALDVLDEALVEIIRLSAVRLSQE</sequence>
<keyword evidence="4" id="KW-1185">Reference proteome</keyword>
<feature type="domain" description="BTB" evidence="2">
    <location>
        <begin position="821"/>
        <end position="902"/>
    </location>
</feature>
<proteinExistence type="predicted"/>
<dbReference type="InterPro" id="IPR059007">
    <property type="entry name" value="ARM_At1g04390"/>
</dbReference>
<dbReference type="SUPFAM" id="SSF48371">
    <property type="entry name" value="ARM repeat"/>
    <property type="match status" value="1"/>
</dbReference>
<evidence type="ECO:0000313" key="3">
    <source>
        <dbReference type="EMBL" id="KMS95782.1"/>
    </source>
</evidence>
<dbReference type="PANTHER" id="PTHR35918:SF1">
    <property type="entry name" value="BTB DOMAIN-CONTAINING PROTEIN"/>
    <property type="match status" value="1"/>
</dbReference>
<dbReference type="PANTHER" id="PTHR35918">
    <property type="entry name" value="OS06G0674800 PROTEIN"/>
    <property type="match status" value="1"/>
</dbReference>
<protein>
    <recommendedName>
        <fullName evidence="2">BTB domain-containing protein</fullName>
    </recommendedName>
</protein>
<dbReference type="PROSITE" id="PS50097">
    <property type="entry name" value="BTB"/>
    <property type="match status" value="1"/>
</dbReference>
<dbReference type="EMBL" id="KQ090435">
    <property type="protein sequence ID" value="KMS95782.1"/>
    <property type="molecule type" value="Genomic_DNA"/>
</dbReference>
<dbReference type="InterPro" id="IPR044953">
    <property type="entry name" value="At1g04390-like"/>
</dbReference>
<dbReference type="InterPro" id="IPR011989">
    <property type="entry name" value="ARM-like"/>
</dbReference>
<dbReference type="Pfam" id="PF26522">
    <property type="entry name" value="ARM_6"/>
    <property type="match status" value="1"/>
</dbReference>
<dbReference type="Pfam" id="PF00651">
    <property type="entry name" value="BTB"/>
    <property type="match status" value="1"/>
</dbReference>
<dbReference type="InterPro" id="IPR000210">
    <property type="entry name" value="BTB/POZ_dom"/>
</dbReference>
<dbReference type="SMART" id="SM00225">
    <property type="entry name" value="BTB"/>
    <property type="match status" value="2"/>
</dbReference>